<evidence type="ECO:0000313" key="1">
    <source>
        <dbReference type="EMBL" id="JAD86925.1"/>
    </source>
</evidence>
<reference evidence="1" key="1">
    <citation type="submission" date="2014-09" db="EMBL/GenBank/DDBJ databases">
        <authorList>
            <person name="Magalhaes I.L.F."/>
            <person name="Oliveira U."/>
            <person name="Santos F.R."/>
            <person name="Vidigal T.H.D.A."/>
            <person name="Brescovit A.D."/>
            <person name="Santos A.J."/>
        </authorList>
    </citation>
    <scope>NUCLEOTIDE SEQUENCE</scope>
    <source>
        <tissue evidence="1">Shoot tissue taken approximately 20 cm above the soil surface</tissue>
    </source>
</reference>
<dbReference type="AlphaFoldDB" id="A0A0A9DMN7"/>
<name>A0A0A9DMN7_ARUDO</name>
<dbReference type="PANTHER" id="PTHR33566">
    <property type="entry name" value="EN/SPM-LIKE TRANSPOSON-RELATED"/>
    <property type="match status" value="1"/>
</dbReference>
<reference evidence="1" key="2">
    <citation type="journal article" date="2015" name="Data Brief">
        <title>Shoot transcriptome of the giant reed, Arundo donax.</title>
        <authorList>
            <person name="Barrero R.A."/>
            <person name="Guerrero F.D."/>
            <person name="Moolhuijzen P."/>
            <person name="Goolsby J.A."/>
            <person name="Tidwell J."/>
            <person name="Bellgard S.E."/>
            <person name="Bellgard M.I."/>
        </authorList>
    </citation>
    <scope>NUCLEOTIDE SEQUENCE</scope>
    <source>
        <tissue evidence="1">Shoot tissue taken approximately 20 cm above the soil surface</tissue>
    </source>
</reference>
<proteinExistence type="predicted"/>
<organism evidence="1">
    <name type="scientific">Arundo donax</name>
    <name type="common">Giant reed</name>
    <name type="synonym">Donax arundinaceus</name>
    <dbReference type="NCBI Taxonomy" id="35708"/>
    <lineage>
        <taxon>Eukaryota</taxon>
        <taxon>Viridiplantae</taxon>
        <taxon>Streptophyta</taxon>
        <taxon>Embryophyta</taxon>
        <taxon>Tracheophyta</taxon>
        <taxon>Spermatophyta</taxon>
        <taxon>Magnoliopsida</taxon>
        <taxon>Liliopsida</taxon>
        <taxon>Poales</taxon>
        <taxon>Poaceae</taxon>
        <taxon>PACMAD clade</taxon>
        <taxon>Arundinoideae</taxon>
        <taxon>Arundineae</taxon>
        <taxon>Arundo</taxon>
    </lineage>
</organism>
<dbReference type="EMBL" id="GBRH01210970">
    <property type="protein sequence ID" value="JAD86925.1"/>
    <property type="molecule type" value="Transcribed_RNA"/>
</dbReference>
<dbReference type="PANTHER" id="PTHR33566:SF1">
    <property type="entry name" value="EN_SPM-LIKE TRANSPOSON-RELATED"/>
    <property type="match status" value="1"/>
</dbReference>
<protein>
    <submittedName>
        <fullName evidence="1">Uncharacterized protein</fullName>
    </submittedName>
</protein>
<accession>A0A0A9DMN7</accession>
<sequence>MKEFLFKTSKLDILRPKYEAKLKRSSSDNEFFGICPCKVKPGLPSTLKLDMPLCSEENLTPGRVIDNALLEVFDHCGNHAEEGSELRLC</sequence>